<evidence type="ECO:0000313" key="5">
    <source>
        <dbReference type="Proteomes" id="UP000013548"/>
    </source>
</evidence>
<dbReference type="EMBL" id="CP005386">
    <property type="protein sequence ID" value="AGL26447.1"/>
    <property type="molecule type" value="Genomic_DNA"/>
</dbReference>
<dbReference type="InterPro" id="IPR051200">
    <property type="entry name" value="Host-pathogen_enzymatic-act"/>
</dbReference>
<evidence type="ECO:0000256" key="2">
    <source>
        <dbReference type="PROSITE-ProRule" id="PRU00504"/>
    </source>
</evidence>
<protein>
    <submittedName>
        <fullName evidence="4">40-residue YVTN family beta-propeller</fullName>
    </submittedName>
</protein>
<sequence length="346" mass="32824">MGRPHLNIVAVRRISMSFVNVAPQLVSTAAADAARIGSAINTANTAAAATTQVLAAAQDEVSTAIAALFGSHGQHYQAISAQVAAYQQRFVLALSQAGSTYAVAEAASATPLQNVLDAINAPVQSLTGRPLIGDGANGIDGTGQAGGNGGWLWGNGGNGGSGAPGQAGGAGGAAGLIGNGGAGGTGGAVSLARAGTAGGVPDGACRGIGGAGGVGGAGGAAGAVTTITHASFNDPHGVAVNPGGNVYVTNFGSGTVSVINPATNTVTGSPITIGNGPSGVAVSPVTGLVFVTNFDSNTVSVIDPTTNTVTGSPITVGTAPTGVAVNPVTGEVYVTNFAGDTVSVIS</sequence>
<dbReference type="PANTHER" id="PTHR47197:SF3">
    <property type="entry name" value="DIHYDRO-HEME D1 DEHYDROGENASE"/>
    <property type="match status" value="1"/>
</dbReference>
<dbReference type="PROSITE" id="PS51125">
    <property type="entry name" value="NHL"/>
    <property type="match status" value="1"/>
</dbReference>
<dbReference type="Pfam" id="PF01436">
    <property type="entry name" value="NHL"/>
    <property type="match status" value="1"/>
</dbReference>
<dbReference type="InterPro" id="IPR000084">
    <property type="entry name" value="PE-PGRS_N"/>
</dbReference>
<dbReference type="InterPro" id="IPR011964">
    <property type="entry name" value="YVTN_b-propeller_repeat"/>
</dbReference>
<evidence type="ECO:0000256" key="1">
    <source>
        <dbReference type="ARBA" id="ARBA00022737"/>
    </source>
</evidence>
<dbReference type="PATRIC" id="fig|1310114.3.peg.1432"/>
<reference evidence="4 5" key="1">
    <citation type="journal article" date="2013" name="Genome Announc.">
        <title>Whole-Genome Sequences of Four Clinical Isolates of Mycobacterium tuberculosis from Tamil Nadu, South India.</title>
        <authorList>
            <person name="Narayanan S."/>
            <person name="Deshpande U."/>
        </authorList>
    </citation>
    <scope>NUCLEOTIDE SEQUENCE [LARGE SCALE GENOMIC DNA]</scope>
    <source>
        <strain evidence="4 5">CAS/NITR204</strain>
    </source>
</reference>
<dbReference type="AlphaFoldDB" id="R4MG71"/>
<dbReference type="Proteomes" id="UP000013548">
    <property type="component" value="Chromosome"/>
</dbReference>
<dbReference type="HOGENOM" id="CLU_000167_16_4_11"/>
<dbReference type="Pfam" id="PF21526">
    <property type="entry name" value="PGRS"/>
    <property type="match status" value="1"/>
</dbReference>
<dbReference type="SUPFAM" id="SSF140459">
    <property type="entry name" value="PE/PPE dimer-like"/>
    <property type="match status" value="1"/>
</dbReference>
<dbReference type="Pfam" id="PF00934">
    <property type="entry name" value="PE"/>
    <property type="match status" value="1"/>
</dbReference>
<dbReference type="InterPro" id="IPR001258">
    <property type="entry name" value="NHL_repeat"/>
</dbReference>
<evidence type="ECO:0000313" key="4">
    <source>
        <dbReference type="EMBL" id="AGL26447.1"/>
    </source>
</evidence>
<dbReference type="Gene3D" id="1.10.287.850">
    <property type="entry name" value="HP0062-like domain"/>
    <property type="match status" value="1"/>
</dbReference>
<gene>
    <name evidence="4" type="ORF">J113_06880</name>
</gene>
<organism evidence="4 5">
    <name type="scientific">Mycobacterium tuberculosis CAS/NITR204</name>
    <dbReference type="NCBI Taxonomy" id="1310114"/>
    <lineage>
        <taxon>Bacteria</taxon>
        <taxon>Bacillati</taxon>
        <taxon>Actinomycetota</taxon>
        <taxon>Actinomycetes</taxon>
        <taxon>Mycobacteriales</taxon>
        <taxon>Mycobacteriaceae</taxon>
        <taxon>Mycobacterium</taxon>
        <taxon>Mycobacterium tuberculosis complex</taxon>
    </lineage>
</organism>
<keyword evidence="1" id="KW-0677">Repeat</keyword>
<dbReference type="BioCyc" id="MTUB1310114:G13A2-1003-MONOMER"/>
<dbReference type="InterPro" id="IPR015943">
    <property type="entry name" value="WD40/YVTN_repeat-like_dom_sf"/>
</dbReference>
<dbReference type="NCBIfam" id="TIGR02276">
    <property type="entry name" value="beta_rpt_yvtn"/>
    <property type="match status" value="2"/>
</dbReference>
<dbReference type="PANTHER" id="PTHR47197">
    <property type="entry name" value="PROTEIN NIRF"/>
    <property type="match status" value="1"/>
</dbReference>
<dbReference type="InterPro" id="IPR038332">
    <property type="entry name" value="PPE_sf"/>
</dbReference>
<accession>R4MG71</accession>
<name>R4MG71_MYCTX</name>
<dbReference type="Gene3D" id="2.130.10.10">
    <property type="entry name" value="YVTN repeat-like/Quinoprotein amine dehydrogenase"/>
    <property type="match status" value="1"/>
</dbReference>
<feature type="repeat" description="NHL" evidence="2">
    <location>
        <begin position="232"/>
        <end position="262"/>
    </location>
</feature>
<evidence type="ECO:0000259" key="3">
    <source>
        <dbReference type="Pfam" id="PF00934"/>
    </source>
</evidence>
<dbReference type="SUPFAM" id="SSF63825">
    <property type="entry name" value="YWTD domain"/>
    <property type="match status" value="1"/>
</dbReference>
<dbReference type="KEGG" id="mtuc:J113_06880"/>
<feature type="domain" description="PE" evidence="3">
    <location>
        <begin position="19"/>
        <end position="107"/>
    </location>
</feature>
<proteinExistence type="predicted"/>
<dbReference type="InterPro" id="IPR048996">
    <property type="entry name" value="PGRS_rpt"/>
</dbReference>